<dbReference type="InterPro" id="IPR002078">
    <property type="entry name" value="Sigma_54_int"/>
</dbReference>
<protein>
    <submittedName>
        <fullName evidence="7">DNA-binding NtrC family response regulator</fullName>
    </submittedName>
</protein>
<evidence type="ECO:0000256" key="4">
    <source>
        <dbReference type="ARBA" id="ARBA00023125"/>
    </source>
</evidence>
<evidence type="ECO:0000256" key="3">
    <source>
        <dbReference type="ARBA" id="ARBA00023015"/>
    </source>
</evidence>
<keyword evidence="5" id="KW-0804">Transcription</keyword>
<dbReference type="InterPro" id="IPR058031">
    <property type="entry name" value="AAA_lid_NorR"/>
</dbReference>
<dbReference type="RefSeq" id="WP_109587723.1">
    <property type="nucleotide sequence ID" value="NZ_JAXEIU010000036.1"/>
</dbReference>
<dbReference type="Gene3D" id="1.10.10.60">
    <property type="entry name" value="Homeodomain-like"/>
    <property type="match status" value="1"/>
</dbReference>
<organism evidence="7 8">
    <name type="scientific">Hallerella porci</name>
    <dbReference type="NCBI Taxonomy" id="1945871"/>
    <lineage>
        <taxon>Bacteria</taxon>
        <taxon>Pseudomonadati</taxon>
        <taxon>Fibrobacterota</taxon>
        <taxon>Fibrobacteria</taxon>
        <taxon>Fibrobacterales</taxon>
        <taxon>Fibrobacteraceae</taxon>
        <taxon>Hallerella</taxon>
    </lineage>
</organism>
<keyword evidence="4 7" id="KW-0238">DNA-binding</keyword>
<dbReference type="EMBL" id="QGHD01000028">
    <property type="protein sequence ID" value="PWK93348.1"/>
    <property type="molecule type" value="Genomic_DNA"/>
</dbReference>
<dbReference type="PANTHER" id="PTHR32071">
    <property type="entry name" value="TRANSCRIPTIONAL REGULATORY PROTEIN"/>
    <property type="match status" value="1"/>
</dbReference>
<accession>A0ABX5LLW2</accession>
<feature type="domain" description="Sigma-54 factor interaction" evidence="6">
    <location>
        <begin position="132"/>
        <end position="357"/>
    </location>
</feature>
<dbReference type="CDD" id="cd00009">
    <property type="entry name" value="AAA"/>
    <property type="match status" value="1"/>
</dbReference>
<dbReference type="InterPro" id="IPR009057">
    <property type="entry name" value="Homeodomain-like_sf"/>
</dbReference>
<sequence>MDKTRIFFLSEESESISFLEDVLSNVDGYETFLSSDTMNAAENFRRFLPAITVVDLDRNFPDALFRNLREICPVTRFLGFGSDPLQLTPFQQNFFSDILSKDDLRLRFMTAVNELKKQAAIVSTISKALTKIIGHSTAVKKLYQTIFKAIRSKGATVLITGESGVGKELVAKAIASVSSNLVSVNCSAITESLFESELFGHARGAFTGAISERKGLFEAANGGVLFLDEVGDIPLSMQAKLLRSLQEGEIRPIGSNETKKIKAQIIAATNHDLQKEAAAGKFREDLFYRLNVIPIEVPALRDRKEDIPDLINHFVREFSLRPNFIPKISDETMQALIRYDWPGNIRELENAIHRGLILMDGEELTLENIFTKNFAQQAIPAAARTWENIDYKTFQELQREEERQFILAKLKENNYSVTRTAESFGIQRPALYALAKRVGLDVAQQRNLDEEKNRDGALGR</sequence>
<evidence type="ECO:0000256" key="2">
    <source>
        <dbReference type="ARBA" id="ARBA00022840"/>
    </source>
</evidence>
<dbReference type="SMART" id="SM00382">
    <property type="entry name" value="AAA"/>
    <property type="match status" value="1"/>
</dbReference>
<dbReference type="SUPFAM" id="SSF46689">
    <property type="entry name" value="Homeodomain-like"/>
    <property type="match status" value="1"/>
</dbReference>
<evidence type="ECO:0000256" key="1">
    <source>
        <dbReference type="ARBA" id="ARBA00022741"/>
    </source>
</evidence>
<dbReference type="PROSITE" id="PS50045">
    <property type="entry name" value="SIGMA54_INTERACT_4"/>
    <property type="match status" value="1"/>
</dbReference>
<dbReference type="PANTHER" id="PTHR32071:SF117">
    <property type="entry name" value="PTS-DEPENDENT DIHYDROXYACETONE KINASE OPERON REGULATORY PROTEIN-RELATED"/>
    <property type="match status" value="1"/>
</dbReference>
<evidence type="ECO:0000313" key="8">
    <source>
        <dbReference type="Proteomes" id="UP000245523"/>
    </source>
</evidence>
<evidence type="ECO:0000256" key="5">
    <source>
        <dbReference type="ARBA" id="ARBA00023163"/>
    </source>
</evidence>
<keyword evidence="3" id="KW-0805">Transcription regulation</keyword>
<dbReference type="InterPro" id="IPR027417">
    <property type="entry name" value="P-loop_NTPase"/>
</dbReference>
<dbReference type="Pfam" id="PF00158">
    <property type="entry name" value="Sigma54_activat"/>
    <property type="match status" value="1"/>
</dbReference>
<keyword evidence="8" id="KW-1185">Reference proteome</keyword>
<proteinExistence type="predicted"/>
<evidence type="ECO:0000313" key="7">
    <source>
        <dbReference type="EMBL" id="PWK93348.1"/>
    </source>
</evidence>
<dbReference type="InterPro" id="IPR003593">
    <property type="entry name" value="AAA+_ATPase"/>
</dbReference>
<gene>
    <name evidence="7" type="ORF">B0H50_12828</name>
</gene>
<reference evidence="7 8" key="1">
    <citation type="submission" date="2018-05" db="EMBL/GenBank/DDBJ databases">
        <title>Animal gut microbial communities from fecal samples from Wisconsin, USA.</title>
        <authorList>
            <person name="Neumann A."/>
        </authorList>
    </citation>
    <scope>NUCLEOTIDE SEQUENCE [LARGE SCALE GENOMIC DNA]</scope>
    <source>
        <strain evidence="7 8">UWS4</strain>
    </source>
</reference>
<dbReference type="InterPro" id="IPR025662">
    <property type="entry name" value="Sigma_54_int_dom_ATP-bd_1"/>
</dbReference>
<dbReference type="Pfam" id="PF25601">
    <property type="entry name" value="AAA_lid_14"/>
    <property type="match status" value="1"/>
</dbReference>
<dbReference type="PROSITE" id="PS00675">
    <property type="entry name" value="SIGMA54_INTERACT_1"/>
    <property type="match status" value="1"/>
</dbReference>
<name>A0ABX5LLW2_9BACT</name>
<evidence type="ECO:0000259" key="6">
    <source>
        <dbReference type="PROSITE" id="PS50045"/>
    </source>
</evidence>
<dbReference type="SUPFAM" id="SSF52540">
    <property type="entry name" value="P-loop containing nucleoside triphosphate hydrolases"/>
    <property type="match status" value="1"/>
</dbReference>
<dbReference type="Gene3D" id="3.40.50.300">
    <property type="entry name" value="P-loop containing nucleotide triphosphate hydrolases"/>
    <property type="match status" value="1"/>
</dbReference>
<keyword evidence="1" id="KW-0547">Nucleotide-binding</keyword>
<comment type="caution">
    <text evidence="7">The sequence shown here is derived from an EMBL/GenBank/DDBJ whole genome shotgun (WGS) entry which is preliminary data.</text>
</comment>
<keyword evidence="2" id="KW-0067">ATP-binding</keyword>
<dbReference type="Gene3D" id="1.10.8.60">
    <property type="match status" value="1"/>
</dbReference>
<dbReference type="Proteomes" id="UP000245523">
    <property type="component" value="Unassembled WGS sequence"/>
</dbReference>
<dbReference type="InterPro" id="IPR025944">
    <property type="entry name" value="Sigma_54_int_dom_CS"/>
</dbReference>
<dbReference type="PROSITE" id="PS00688">
    <property type="entry name" value="SIGMA54_INTERACT_3"/>
    <property type="match status" value="1"/>
</dbReference>
<dbReference type="GO" id="GO:0003677">
    <property type="term" value="F:DNA binding"/>
    <property type="evidence" value="ECO:0007669"/>
    <property type="project" value="UniProtKB-KW"/>
</dbReference>